<protein>
    <submittedName>
        <fullName evidence="1">Uncharacterized protein</fullName>
    </submittedName>
</protein>
<dbReference type="EMBL" id="BAABME010009749">
    <property type="protein sequence ID" value="GAA0175728.1"/>
    <property type="molecule type" value="Genomic_DNA"/>
</dbReference>
<dbReference type="PANTHER" id="PTHR34541">
    <property type="entry name" value="OS01G0729900 PROTEIN"/>
    <property type="match status" value="1"/>
</dbReference>
<comment type="caution">
    <text evidence="1">The sequence shown here is derived from an EMBL/GenBank/DDBJ whole genome shotgun (WGS) entry which is preliminary data.</text>
</comment>
<keyword evidence="2" id="KW-1185">Reference proteome</keyword>
<dbReference type="Proteomes" id="UP001454036">
    <property type="component" value="Unassembled WGS sequence"/>
</dbReference>
<organism evidence="1 2">
    <name type="scientific">Lithospermum erythrorhizon</name>
    <name type="common">Purple gromwell</name>
    <name type="synonym">Lithospermum officinale var. erythrorhizon</name>
    <dbReference type="NCBI Taxonomy" id="34254"/>
    <lineage>
        <taxon>Eukaryota</taxon>
        <taxon>Viridiplantae</taxon>
        <taxon>Streptophyta</taxon>
        <taxon>Embryophyta</taxon>
        <taxon>Tracheophyta</taxon>
        <taxon>Spermatophyta</taxon>
        <taxon>Magnoliopsida</taxon>
        <taxon>eudicotyledons</taxon>
        <taxon>Gunneridae</taxon>
        <taxon>Pentapetalae</taxon>
        <taxon>asterids</taxon>
        <taxon>lamiids</taxon>
        <taxon>Boraginales</taxon>
        <taxon>Boraginaceae</taxon>
        <taxon>Boraginoideae</taxon>
        <taxon>Lithospermeae</taxon>
        <taxon>Lithospermum</taxon>
    </lineage>
</organism>
<reference evidence="1 2" key="1">
    <citation type="submission" date="2024-01" db="EMBL/GenBank/DDBJ databases">
        <title>The complete chloroplast genome sequence of Lithospermum erythrorhizon: insights into the phylogenetic relationship among Boraginaceae species and the maternal lineages of purple gromwells.</title>
        <authorList>
            <person name="Okada T."/>
            <person name="Watanabe K."/>
        </authorList>
    </citation>
    <scope>NUCLEOTIDE SEQUENCE [LARGE SCALE GENOMIC DNA]</scope>
</reference>
<evidence type="ECO:0000313" key="2">
    <source>
        <dbReference type="Proteomes" id="UP001454036"/>
    </source>
</evidence>
<name>A0AAV3RLD9_LITER</name>
<dbReference type="PANTHER" id="PTHR34541:SF2">
    <property type="entry name" value="OS01G0729900 PROTEIN"/>
    <property type="match status" value="1"/>
</dbReference>
<accession>A0AAV3RLD9</accession>
<proteinExistence type="predicted"/>
<dbReference type="AlphaFoldDB" id="A0AAV3RLD9"/>
<gene>
    <name evidence="1" type="ORF">LIER_28846</name>
</gene>
<evidence type="ECO:0000313" key="1">
    <source>
        <dbReference type="EMBL" id="GAA0175728.1"/>
    </source>
</evidence>
<sequence>MVSLEGSFDAWEEVQRHGHDLAGRLSEGFSGLIQSTQIHPPSFHWPAPPKTSFFEMDFPAPNFVKADFLPVIDKSGLNGVFDIGNRIMDFPAPNFVKADFLPIIDKSGLNGVFNIGNRIGQAGADLGASLNGVVQQFLRRLPGPFKQDESSGSVDSGTHRNEMSLAIWKDLGTLAERLRDYGYTDTDMGKDRNDEEEMFGVKLKTLKHFGKALGTINVTSTYSSRTQNVESSLVARGDLWRVETSNERSTTGNENSSLFLLQLGPVLFVRDSTLLLPVHLSNKHLLWYGYDRKSGMHSLCPAVWSKHRRWLLMSMICINPLACSFMDLQFPNGQITYVSGEGLSTSAYFPAFGGLLQVHGQYPGEMKFSFSCKNKWGTSVTPVVQWPDKSFTLDLSQALAWKRSGLMVRPTIQIGLSPTFGGSDPGLRAELTHSLKEEINLICGCALARYPSAFTAVSLGRSRWNGNVGSAGVVLKFETPVGNVGNPSFSVQLNGGFEL</sequence>